<keyword evidence="1" id="KW-0863">Zinc-finger</keyword>
<comment type="caution">
    <text evidence="3">The sequence shown here is derived from an EMBL/GenBank/DDBJ whole genome shotgun (WGS) entry which is preliminary data.</text>
</comment>
<dbReference type="GO" id="GO:0008270">
    <property type="term" value="F:zinc ion binding"/>
    <property type="evidence" value="ECO:0007669"/>
    <property type="project" value="UniProtKB-KW"/>
</dbReference>
<accession>A0A835GC50</accession>
<dbReference type="PROSITE" id="PS50966">
    <property type="entry name" value="ZF_SWIM"/>
    <property type="match status" value="1"/>
</dbReference>
<protein>
    <recommendedName>
        <fullName evidence="2">SWIM-type domain-containing protein</fullName>
    </recommendedName>
</protein>
<dbReference type="Proteomes" id="UP000648187">
    <property type="component" value="Unassembled WGS sequence"/>
</dbReference>
<dbReference type="AlphaFoldDB" id="A0A835GC50"/>
<dbReference type="InterPro" id="IPR007527">
    <property type="entry name" value="Znf_SWIM"/>
</dbReference>
<dbReference type="EMBL" id="JACKWZ010000142">
    <property type="protein sequence ID" value="KAF9414118.1"/>
    <property type="molecule type" value="Genomic_DNA"/>
</dbReference>
<feature type="domain" description="SWIM-type" evidence="2">
    <location>
        <begin position="38"/>
        <end position="79"/>
    </location>
</feature>
<proteinExistence type="predicted"/>
<sequence length="95" mass="10756">MLGKCMRADIYSQLVQSELVIFTYIKCQCMASMKKIFYVVDIKLRNACGSIEETHCECAVGSGHEAHCKHVLVALYGIAHMVNFHNYKHSIAAFR</sequence>
<name>A0A835GC50_SPOEX</name>
<gene>
    <name evidence="3" type="ORF">HW555_007877</name>
</gene>
<organism evidence="3 4">
    <name type="scientific">Spodoptera exigua</name>
    <name type="common">Beet armyworm</name>
    <name type="synonym">Noctua fulgens</name>
    <dbReference type="NCBI Taxonomy" id="7107"/>
    <lineage>
        <taxon>Eukaryota</taxon>
        <taxon>Metazoa</taxon>
        <taxon>Ecdysozoa</taxon>
        <taxon>Arthropoda</taxon>
        <taxon>Hexapoda</taxon>
        <taxon>Insecta</taxon>
        <taxon>Pterygota</taxon>
        <taxon>Neoptera</taxon>
        <taxon>Endopterygota</taxon>
        <taxon>Lepidoptera</taxon>
        <taxon>Glossata</taxon>
        <taxon>Ditrysia</taxon>
        <taxon>Noctuoidea</taxon>
        <taxon>Noctuidae</taxon>
        <taxon>Amphipyrinae</taxon>
        <taxon>Spodoptera</taxon>
    </lineage>
</organism>
<evidence type="ECO:0000313" key="4">
    <source>
        <dbReference type="Proteomes" id="UP000648187"/>
    </source>
</evidence>
<keyword evidence="1" id="KW-0862">Zinc</keyword>
<keyword evidence="4" id="KW-1185">Reference proteome</keyword>
<evidence type="ECO:0000256" key="1">
    <source>
        <dbReference type="PROSITE-ProRule" id="PRU00325"/>
    </source>
</evidence>
<reference evidence="3" key="1">
    <citation type="submission" date="2020-08" db="EMBL/GenBank/DDBJ databases">
        <title>Spodoptera exigua strain:BAW_Kor-Di-RS1 Genome sequencing and assembly.</title>
        <authorList>
            <person name="Kim J."/>
            <person name="Nam H.Y."/>
            <person name="Kwon M."/>
            <person name="Choi J.H."/>
            <person name="Cho S.R."/>
            <person name="Kim G.-H."/>
        </authorList>
    </citation>
    <scope>NUCLEOTIDE SEQUENCE</scope>
    <source>
        <strain evidence="3">BAW_Kor-Di-RS1</strain>
        <tissue evidence="3">Whole-body</tissue>
    </source>
</reference>
<evidence type="ECO:0000313" key="3">
    <source>
        <dbReference type="EMBL" id="KAF9414118.1"/>
    </source>
</evidence>
<keyword evidence="1" id="KW-0479">Metal-binding</keyword>
<evidence type="ECO:0000259" key="2">
    <source>
        <dbReference type="PROSITE" id="PS50966"/>
    </source>
</evidence>